<proteinExistence type="predicted"/>
<sequence length="154" mass="18066">MVSKGWKWSAGLIVLLFFLFYKIPVIQLDFGESIYYLKKDNFRLKWIHSVEKEEWIEWYERQGQELLLTKTSFKTFGAGVPSSADEVRTEDGYVTMRVDKSFPEMNLTVSENAHTTIESGGKNLLLYEFTEDYESVLISVQYLHFWEYMGGESL</sequence>
<accession>A0A495A7Y0</accession>
<dbReference type="OrthoDB" id="4411648at2"/>
<comment type="caution">
    <text evidence="1">The sequence shown here is derived from an EMBL/GenBank/DDBJ whole genome shotgun (WGS) entry which is preliminary data.</text>
</comment>
<dbReference type="InterPro" id="IPR015001">
    <property type="entry name" value="DUF1850"/>
</dbReference>
<evidence type="ECO:0000313" key="2">
    <source>
        <dbReference type="Proteomes" id="UP000269301"/>
    </source>
</evidence>
<dbReference type="Pfam" id="PF08905">
    <property type="entry name" value="DUF1850"/>
    <property type="match status" value="1"/>
</dbReference>
<gene>
    <name evidence="1" type="ORF">D8M06_04495</name>
</gene>
<dbReference type="AlphaFoldDB" id="A0A495A7Y0"/>
<dbReference type="Proteomes" id="UP000269301">
    <property type="component" value="Unassembled WGS sequence"/>
</dbReference>
<keyword evidence="2" id="KW-1185">Reference proteome</keyword>
<reference evidence="1 2" key="1">
    <citation type="journal article" date="2016" name="Int. J. Syst. Evol. Microbiol.">
        <title>Oceanobacillus halophilus sp. nov., a novel moderately halophilic bacterium from a hypersaline lake.</title>
        <authorList>
            <person name="Amoozegar M.A."/>
            <person name="Bagheri M."/>
            <person name="Makhdoumi A."/>
            <person name="Nikou M.M."/>
            <person name="Fazeli S.A.S."/>
            <person name="Schumann P."/>
            <person name="Sproer C."/>
            <person name="Sanchez-Porro C."/>
            <person name="Ventosa A."/>
        </authorList>
    </citation>
    <scope>NUCLEOTIDE SEQUENCE [LARGE SCALE GENOMIC DNA]</scope>
    <source>
        <strain evidence="1 2">DSM 23996</strain>
    </source>
</reference>
<dbReference type="EMBL" id="RBZP01000002">
    <property type="protein sequence ID" value="RKQ35877.1"/>
    <property type="molecule type" value="Genomic_DNA"/>
</dbReference>
<organism evidence="1 2">
    <name type="scientific">Oceanobacillus halophilus</name>
    <dbReference type="NCBI Taxonomy" id="930130"/>
    <lineage>
        <taxon>Bacteria</taxon>
        <taxon>Bacillati</taxon>
        <taxon>Bacillota</taxon>
        <taxon>Bacilli</taxon>
        <taxon>Bacillales</taxon>
        <taxon>Bacillaceae</taxon>
        <taxon>Oceanobacillus</taxon>
    </lineage>
</organism>
<evidence type="ECO:0000313" key="1">
    <source>
        <dbReference type="EMBL" id="RKQ35877.1"/>
    </source>
</evidence>
<name>A0A495A7Y0_9BACI</name>
<protein>
    <submittedName>
        <fullName evidence="1">DUF1850 domain-containing protein</fullName>
    </submittedName>
</protein>